<feature type="compositionally biased region" description="Polar residues" evidence="1">
    <location>
        <begin position="581"/>
        <end position="596"/>
    </location>
</feature>
<gene>
    <name evidence="2" type="ORF">CUNI_LOCUS4906</name>
</gene>
<keyword evidence="3" id="KW-1185">Reference proteome</keyword>
<dbReference type="OrthoDB" id="6084460at2759"/>
<feature type="compositionally biased region" description="Basic and acidic residues" evidence="1">
    <location>
        <begin position="488"/>
        <end position="505"/>
    </location>
</feature>
<feature type="compositionally biased region" description="Polar residues" evidence="1">
    <location>
        <begin position="256"/>
        <end position="269"/>
    </location>
</feature>
<sequence>ATPSYPGQIMSLSRQASQRIREPSVQDRLVITSETVAQASSSQAAGTMYGVAGMNCDDKDVSFLTRSESCLSSHMSSPDIFTATAMDPGLAHAYRSTHIVEHHDIHARGYDQARRQLFKQQLQNKAAQRRSWHFDDRNGAYIVTDLINNRPCAPLPAHVRPRKDPEEEKPPIPPRRDKLISPPAPKRLPGNEAVSLAQNSSDLMVLEDPIVTAPGKTNQNFSDVTGTVESSVKRNTNPFIDDTVVNTSQMLSDLQRSTLSNTSWETQSWPEPPSESEILGQTAPAVPSNSSTATDKSAPIVYSSQLKTVPESLQYQPQNYGSHPRKPDQQDESKIPYNTLKSNESQNKPSKTNHTDRSHRHKKGTGGKITPPSLEAQIPVMKEYDNPLFKAQAPDGDRPVTLGETFSLQICESTSFVHPSPEQPPPSSFYAAVGNTKSDPSSLRRHSGHFTYTPILEDGGNVGNPISHVSYDPSRNNPPPSYSRYNNRRPEDTLNKHSSPKDKPRSNSKQHHQQNGIVKSRPRQVKREHQQRRNGHPDPGNPPQYQTTSPHTGRYGSSPDLVSKSPRVGRRRPDSAGTYGYDTNRQTQSPYYSVQPGQYRHWGDSDL</sequence>
<name>A0A8S3YSD6_9EUPU</name>
<feature type="compositionally biased region" description="Basic and acidic residues" evidence="1">
    <location>
        <begin position="162"/>
        <end position="179"/>
    </location>
</feature>
<evidence type="ECO:0000313" key="2">
    <source>
        <dbReference type="EMBL" id="CAG5119348.1"/>
    </source>
</evidence>
<protein>
    <submittedName>
        <fullName evidence="2">Uncharacterized protein</fullName>
    </submittedName>
</protein>
<accession>A0A8S3YSD6</accession>
<feature type="compositionally biased region" description="Polar residues" evidence="1">
    <location>
        <begin position="339"/>
        <end position="352"/>
    </location>
</feature>
<evidence type="ECO:0000313" key="3">
    <source>
        <dbReference type="Proteomes" id="UP000678393"/>
    </source>
</evidence>
<feature type="region of interest" description="Disordered" evidence="1">
    <location>
        <begin position="416"/>
        <end position="607"/>
    </location>
</feature>
<evidence type="ECO:0000256" key="1">
    <source>
        <dbReference type="SAM" id="MobiDB-lite"/>
    </source>
</evidence>
<feature type="non-terminal residue" evidence="2">
    <location>
        <position position="607"/>
    </location>
</feature>
<feature type="region of interest" description="Disordered" evidence="1">
    <location>
        <begin position="256"/>
        <end position="297"/>
    </location>
</feature>
<reference evidence="2" key="1">
    <citation type="submission" date="2021-04" db="EMBL/GenBank/DDBJ databases">
        <authorList>
            <consortium name="Molecular Ecology Group"/>
        </authorList>
    </citation>
    <scope>NUCLEOTIDE SEQUENCE</scope>
</reference>
<proteinExistence type="predicted"/>
<feature type="compositionally biased region" description="Basic residues" evidence="1">
    <location>
        <begin position="520"/>
        <end position="534"/>
    </location>
</feature>
<feature type="region of interest" description="Disordered" evidence="1">
    <location>
        <begin position="152"/>
        <end position="190"/>
    </location>
</feature>
<feature type="compositionally biased region" description="Basic and acidic residues" evidence="1">
    <location>
        <begin position="325"/>
        <end position="334"/>
    </location>
</feature>
<feature type="region of interest" description="Disordered" evidence="1">
    <location>
        <begin position="315"/>
        <end position="374"/>
    </location>
</feature>
<organism evidence="2 3">
    <name type="scientific">Candidula unifasciata</name>
    <dbReference type="NCBI Taxonomy" id="100452"/>
    <lineage>
        <taxon>Eukaryota</taxon>
        <taxon>Metazoa</taxon>
        <taxon>Spiralia</taxon>
        <taxon>Lophotrochozoa</taxon>
        <taxon>Mollusca</taxon>
        <taxon>Gastropoda</taxon>
        <taxon>Heterobranchia</taxon>
        <taxon>Euthyneura</taxon>
        <taxon>Panpulmonata</taxon>
        <taxon>Eupulmonata</taxon>
        <taxon>Stylommatophora</taxon>
        <taxon>Helicina</taxon>
        <taxon>Helicoidea</taxon>
        <taxon>Geomitridae</taxon>
        <taxon>Candidula</taxon>
    </lineage>
</organism>
<dbReference type="EMBL" id="CAJHNH020000690">
    <property type="protein sequence ID" value="CAG5119348.1"/>
    <property type="molecule type" value="Genomic_DNA"/>
</dbReference>
<dbReference type="Proteomes" id="UP000678393">
    <property type="component" value="Unassembled WGS sequence"/>
</dbReference>
<comment type="caution">
    <text evidence="2">The sequence shown here is derived from an EMBL/GenBank/DDBJ whole genome shotgun (WGS) entry which is preliminary data.</text>
</comment>
<dbReference type="AlphaFoldDB" id="A0A8S3YSD6"/>